<comment type="caution">
    <text evidence="4">The sequence shown here is derived from an EMBL/GenBank/DDBJ whole genome shotgun (WGS) entry which is preliminary data.</text>
</comment>
<gene>
    <name evidence="4" type="ORF">ECRASSUSDP1_LOCUS2203</name>
</gene>
<dbReference type="InterPro" id="IPR001683">
    <property type="entry name" value="PX_dom"/>
</dbReference>
<dbReference type="SUPFAM" id="SSF64268">
    <property type="entry name" value="PX domain"/>
    <property type="match status" value="1"/>
</dbReference>
<comment type="subcellular location">
    <subcellularLocation>
        <location evidence="1">Membrane</location>
        <topology evidence="1">Peripheral membrane protein</topology>
        <orientation evidence="1">Cytoplasmic side</orientation>
    </subcellularLocation>
</comment>
<dbReference type="Pfam" id="PF00787">
    <property type="entry name" value="PX"/>
    <property type="match status" value="1"/>
</dbReference>
<accession>A0AAD1U2J5</accession>
<evidence type="ECO:0000259" key="3">
    <source>
        <dbReference type="PROSITE" id="PS50195"/>
    </source>
</evidence>
<dbReference type="InterPro" id="IPR028662">
    <property type="entry name" value="SNX8/Mvp1"/>
</dbReference>
<proteinExistence type="predicted"/>
<dbReference type="PANTHER" id="PTHR46571">
    <property type="entry name" value="SORTING NEXIN-8"/>
    <property type="match status" value="1"/>
</dbReference>
<dbReference type="AlphaFoldDB" id="A0AAD1U2J5"/>
<sequence length="568" mass="65140">MENTNYNEQFQSITNRVERSSLAIKNTPPVKEIVISNPKWSNLGINPLKGHRIFTIKTRWNIDVKGDSDFTSTVQRRYGHFLWLREKLLSKEPFEPIPLLPPKNWLMRIESDNSEKVIDRMNRLQHFLTIIVTNPVLNAIDDVRDFLVDTDEEFYESQYQDEASKTNLSDIIESTKGNIWSIGKTLVGRIPFINKKKDQAPSPYEIELHKMRVALDNLNNSFQNLAEGITKEIEFKKKISFLQIEFGQISSEIGQGIKSNKKNKGVLGSVFNATNYLEALVGIDPMKKVSEKDKELVDGIREDLDFPLSTHQVLLNSMYECLERVELKIQTLDECTEILNQKISMNRRQSNEYKYGNAQMQLEDEIKDNFSKLYTNFELIKDSTEDLIFNKVKENFVDKLMSHSSICDKSIADSCCRAEEEASQEMQKIPAETYKEEKKIKETKSPMKESNQQIRRDLSNIKNIGMSSFKDAEEVNDLVFGRNNAIQKYPRVKVPNSELLPPKNVTHAYINKANNNKAYVDLSDEESEDENETTAGFGRGMKSVIGTTQAVPKTTSKKTKSKAKISAI</sequence>
<feature type="compositionally biased region" description="Acidic residues" evidence="2">
    <location>
        <begin position="523"/>
        <end position="532"/>
    </location>
</feature>
<feature type="region of interest" description="Disordered" evidence="2">
    <location>
        <begin position="523"/>
        <end position="568"/>
    </location>
</feature>
<dbReference type="PROSITE" id="PS50195">
    <property type="entry name" value="PX"/>
    <property type="match status" value="1"/>
</dbReference>
<keyword evidence="5" id="KW-1185">Reference proteome</keyword>
<dbReference type="Proteomes" id="UP001295684">
    <property type="component" value="Unassembled WGS sequence"/>
</dbReference>
<organism evidence="4 5">
    <name type="scientific">Euplotes crassus</name>
    <dbReference type="NCBI Taxonomy" id="5936"/>
    <lineage>
        <taxon>Eukaryota</taxon>
        <taxon>Sar</taxon>
        <taxon>Alveolata</taxon>
        <taxon>Ciliophora</taxon>
        <taxon>Intramacronucleata</taxon>
        <taxon>Spirotrichea</taxon>
        <taxon>Hypotrichia</taxon>
        <taxon>Euplotida</taxon>
        <taxon>Euplotidae</taxon>
        <taxon>Moneuplotes</taxon>
    </lineage>
</organism>
<dbReference type="EMBL" id="CAMPGE010002089">
    <property type="protein sequence ID" value="CAI2360895.1"/>
    <property type="molecule type" value="Genomic_DNA"/>
</dbReference>
<reference evidence="4" key="1">
    <citation type="submission" date="2023-07" db="EMBL/GenBank/DDBJ databases">
        <authorList>
            <consortium name="AG Swart"/>
            <person name="Singh M."/>
            <person name="Singh A."/>
            <person name="Seah K."/>
            <person name="Emmerich C."/>
        </authorList>
    </citation>
    <scope>NUCLEOTIDE SEQUENCE</scope>
    <source>
        <strain evidence="4">DP1</strain>
    </source>
</reference>
<dbReference type="SMART" id="SM00312">
    <property type="entry name" value="PX"/>
    <property type="match status" value="1"/>
</dbReference>
<dbReference type="GO" id="GO:0005829">
    <property type="term" value="C:cytosol"/>
    <property type="evidence" value="ECO:0007669"/>
    <property type="project" value="GOC"/>
</dbReference>
<feature type="compositionally biased region" description="Basic residues" evidence="2">
    <location>
        <begin position="555"/>
        <end position="568"/>
    </location>
</feature>
<evidence type="ECO:0000313" key="5">
    <source>
        <dbReference type="Proteomes" id="UP001295684"/>
    </source>
</evidence>
<name>A0AAD1U2J5_EUPCR</name>
<dbReference type="Gene3D" id="3.30.1520.10">
    <property type="entry name" value="Phox-like domain"/>
    <property type="match status" value="1"/>
</dbReference>
<dbReference type="GO" id="GO:0035091">
    <property type="term" value="F:phosphatidylinositol binding"/>
    <property type="evidence" value="ECO:0007669"/>
    <property type="project" value="InterPro"/>
</dbReference>
<evidence type="ECO:0000256" key="1">
    <source>
        <dbReference type="ARBA" id="ARBA00004287"/>
    </source>
</evidence>
<dbReference type="GO" id="GO:0034498">
    <property type="term" value="P:early endosome to Golgi transport"/>
    <property type="evidence" value="ECO:0007669"/>
    <property type="project" value="TreeGrafter"/>
</dbReference>
<dbReference type="PANTHER" id="PTHR46571:SF1">
    <property type="entry name" value="SORTING NEXIN-8"/>
    <property type="match status" value="1"/>
</dbReference>
<evidence type="ECO:0000256" key="2">
    <source>
        <dbReference type="SAM" id="MobiDB-lite"/>
    </source>
</evidence>
<dbReference type="InterPro" id="IPR036871">
    <property type="entry name" value="PX_dom_sf"/>
</dbReference>
<feature type="domain" description="PX" evidence="3">
    <location>
        <begin position="1"/>
        <end position="154"/>
    </location>
</feature>
<evidence type="ECO:0000313" key="4">
    <source>
        <dbReference type="EMBL" id="CAI2360895.1"/>
    </source>
</evidence>
<dbReference type="GO" id="GO:0031901">
    <property type="term" value="C:early endosome membrane"/>
    <property type="evidence" value="ECO:0007669"/>
    <property type="project" value="TreeGrafter"/>
</dbReference>
<dbReference type="GO" id="GO:0006886">
    <property type="term" value="P:intracellular protein transport"/>
    <property type="evidence" value="ECO:0007669"/>
    <property type="project" value="TreeGrafter"/>
</dbReference>
<protein>
    <recommendedName>
        <fullName evidence="3">PX domain-containing protein</fullName>
    </recommendedName>
</protein>